<dbReference type="AlphaFoldDB" id="A0ABD3KY65"/>
<dbReference type="PANTHER" id="PTHR45931">
    <property type="entry name" value="SI:CH211-59O9.10"/>
    <property type="match status" value="1"/>
</dbReference>
<dbReference type="Pfam" id="PF13639">
    <property type="entry name" value="zf-RING_2"/>
    <property type="match status" value="1"/>
</dbReference>
<feature type="domain" description="RING-type" evidence="5">
    <location>
        <begin position="145"/>
        <end position="186"/>
    </location>
</feature>
<comment type="caution">
    <text evidence="6">The sequence shown here is derived from an EMBL/GenBank/DDBJ whole genome shotgun (WGS) entry which is preliminary data.</text>
</comment>
<dbReference type="SUPFAM" id="SSF57850">
    <property type="entry name" value="RING/U-box"/>
    <property type="match status" value="1"/>
</dbReference>
<proteinExistence type="predicted"/>
<dbReference type="GO" id="GO:0008270">
    <property type="term" value="F:zinc ion binding"/>
    <property type="evidence" value="ECO:0007669"/>
    <property type="project" value="UniProtKB-KW"/>
</dbReference>
<gene>
    <name evidence="6" type="ORF">ACJRO7_017914</name>
</gene>
<dbReference type="Gene3D" id="3.30.40.10">
    <property type="entry name" value="Zinc/RING finger domain, C3HC4 (zinc finger)"/>
    <property type="match status" value="1"/>
</dbReference>
<evidence type="ECO:0000313" key="6">
    <source>
        <dbReference type="EMBL" id="KAL3742522.1"/>
    </source>
</evidence>
<dbReference type="PANTHER" id="PTHR45931:SF16">
    <property type="entry name" value="RING_U-BOX SUPERFAMILY PROTEIN"/>
    <property type="match status" value="1"/>
</dbReference>
<dbReference type="PROSITE" id="PS50089">
    <property type="entry name" value="ZF_RING_2"/>
    <property type="match status" value="1"/>
</dbReference>
<dbReference type="SMART" id="SM00184">
    <property type="entry name" value="RING"/>
    <property type="match status" value="1"/>
</dbReference>
<dbReference type="InterPro" id="IPR051834">
    <property type="entry name" value="RING_finger_E3_ligase"/>
</dbReference>
<keyword evidence="3" id="KW-0862">Zinc</keyword>
<organism evidence="6 7">
    <name type="scientific">Eucalyptus globulus</name>
    <name type="common">Tasmanian blue gum</name>
    <dbReference type="NCBI Taxonomy" id="34317"/>
    <lineage>
        <taxon>Eukaryota</taxon>
        <taxon>Viridiplantae</taxon>
        <taxon>Streptophyta</taxon>
        <taxon>Embryophyta</taxon>
        <taxon>Tracheophyta</taxon>
        <taxon>Spermatophyta</taxon>
        <taxon>Magnoliopsida</taxon>
        <taxon>eudicotyledons</taxon>
        <taxon>Gunneridae</taxon>
        <taxon>Pentapetalae</taxon>
        <taxon>rosids</taxon>
        <taxon>malvids</taxon>
        <taxon>Myrtales</taxon>
        <taxon>Myrtaceae</taxon>
        <taxon>Myrtoideae</taxon>
        <taxon>Eucalypteae</taxon>
        <taxon>Eucalyptus</taxon>
    </lineage>
</organism>
<dbReference type="CDD" id="cd16454">
    <property type="entry name" value="RING-H2_PA-TM-RING"/>
    <property type="match status" value="1"/>
</dbReference>
<dbReference type="InterPro" id="IPR013083">
    <property type="entry name" value="Znf_RING/FYVE/PHD"/>
</dbReference>
<keyword evidence="1" id="KW-0479">Metal-binding</keyword>
<evidence type="ECO:0000256" key="2">
    <source>
        <dbReference type="ARBA" id="ARBA00022771"/>
    </source>
</evidence>
<dbReference type="EMBL" id="JBJKBG010000004">
    <property type="protein sequence ID" value="KAL3742522.1"/>
    <property type="molecule type" value="Genomic_DNA"/>
</dbReference>
<keyword evidence="2 4" id="KW-0863">Zinc-finger</keyword>
<sequence length="191" mass="21408">MPSPHVIWDLSLTGTPRTSNDPSAVVNLSTTLYGDPTVVAMTRVVLPLGFLRLPVEASVHIGYMLDRFGIDRQDQSFAMRILEAARNLSRLHPHGVYVTAILDLTILEISEVGGLEPGHVMRSASKMAILGLKEKFYAAEDRDCCSIRLEDFRTAEKVTELPCSHVFHRRCIIKWLEENNSCPLCRCQLDT</sequence>
<dbReference type="InterPro" id="IPR001841">
    <property type="entry name" value="Znf_RING"/>
</dbReference>
<keyword evidence="7" id="KW-1185">Reference proteome</keyword>
<evidence type="ECO:0000256" key="1">
    <source>
        <dbReference type="ARBA" id="ARBA00022723"/>
    </source>
</evidence>
<protein>
    <recommendedName>
        <fullName evidence="5">RING-type domain-containing protein</fullName>
    </recommendedName>
</protein>
<evidence type="ECO:0000256" key="3">
    <source>
        <dbReference type="ARBA" id="ARBA00022833"/>
    </source>
</evidence>
<evidence type="ECO:0000259" key="5">
    <source>
        <dbReference type="PROSITE" id="PS50089"/>
    </source>
</evidence>
<reference evidence="6 7" key="1">
    <citation type="submission" date="2024-11" db="EMBL/GenBank/DDBJ databases">
        <title>Chromosome-level genome assembly of Eucalyptus globulus Labill. provides insights into its genome evolution.</title>
        <authorList>
            <person name="Li X."/>
        </authorList>
    </citation>
    <scope>NUCLEOTIDE SEQUENCE [LARGE SCALE GENOMIC DNA]</scope>
    <source>
        <strain evidence="6">CL2024</strain>
        <tissue evidence="6">Fresh tender leaves</tissue>
    </source>
</reference>
<accession>A0ABD3KY65</accession>
<dbReference type="Proteomes" id="UP001634007">
    <property type="component" value="Unassembled WGS sequence"/>
</dbReference>
<name>A0ABD3KY65_EUCGL</name>
<evidence type="ECO:0000256" key="4">
    <source>
        <dbReference type="PROSITE-ProRule" id="PRU00175"/>
    </source>
</evidence>
<evidence type="ECO:0000313" key="7">
    <source>
        <dbReference type="Proteomes" id="UP001634007"/>
    </source>
</evidence>